<accession>A0AAN6NTX7</accession>
<protein>
    <submittedName>
        <fullName evidence="2">Uncharacterized protein</fullName>
    </submittedName>
</protein>
<dbReference type="Proteomes" id="UP001303222">
    <property type="component" value="Unassembled WGS sequence"/>
</dbReference>
<evidence type="ECO:0000256" key="1">
    <source>
        <dbReference type="SAM" id="MobiDB-lite"/>
    </source>
</evidence>
<proteinExistence type="predicted"/>
<reference evidence="2" key="1">
    <citation type="journal article" date="2023" name="Mol. Phylogenet. Evol.">
        <title>Genome-scale phylogeny and comparative genomics of the fungal order Sordariales.</title>
        <authorList>
            <person name="Hensen N."/>
            <person name="Bonometti L."/>
            <person name="Westerberg I."/>
            <person name="Brannstrom I.O."/>
            <person name="Guillou S."/>
            <person name="Cros-Aarteil S."/>
            <person name="Calhoun S."/>
            <person name="Haridas S."/>
            <person name="Kuo A."/>
            <person name="Mondo S."/>
            <person name="Pangilinan J."/>
            <person name="Riley R."/>
            <person name="LaButti K."/>
            <person name="Andreopoulos B."/>
            <person name="Lipzen A."/>
            <person name="Chen C."/>
            <person name="Yan M."/>
            <person name="Daum C."/>
            <person name="Ng V."/>
            <person name="Clum A."/>
            <person name="Steindorff A."/>
            <person name="Ohm R.A."/>
            <person name="Martin F."/>
            <person name="Silar P."/>
            <person name="Natvig D.O."/>
            <person name="Lalanne C."/>
            <person name="Gautier V."/>
            <person name="Ament-Velasquez S.L."/>
            <person name="Kruys A."/>
            <person name="Hutchinson M.I."/>
            <person name="Powell A.J."/>
            <person name="Barry K."/>
            <person name="Miller A.N."/>
            <person name="Grigoriev I.V."/>
            <person name="Debuchy R."/>
            <person name="Gladieux P."/>
            <person name="Hiltunen Thoren M."/>
            <person name="Johannesson H."/>
        </authorList>
    </citation>
    <scope>NUCLEOTIDE SEQUENCE</scope>
    <source>
        <strain evidence="2">CBS 626.80</strain>
    </source>
</reference>
<name>A0AAN6NTX7_9PEZI</name>
<reference evidence="2" key="2">
    <citation type="submission" date="2023-06" db="EMBL/GenBank/DDBJ databases">
        <authorList>
            <consortium name="Lawrence Berkeley National Laboratory"/>
            <person name="Mondo S.J."/>
            <person name="Hensen N."/>
            <person name="Bonometti L."/>
            <person name="Westerberg I."/>
            <person name="Brannstrom I.O."/>
            <person name="Guillou S."/>
            <person name="Cros-Aarteil S."/>
            <person name="Calhoun S."/>
            <person name="Haridas S."/>
            <person name="Kuo A."/>
            <person name="Pangilinan J."/>
            <person name="Riley R."/>
            <person name="Labutti K."/>
            <person name="Andreopoulos B."/>
            <person name="Lipzen A."/>
            <person name="Chen C."/>
            <person name="Yanf M."/>
            <person name="Daum C."/>
            <person name="Ng V."/>
            <person name="Clum A."/>
            <person name="Steindorff A."/>
            <person name="Ohm R."/>
            <person name="Martin F."/>
            <person name="Silar P."/>
            <person name="Natvig D."/>
            <person name="Lalanne C."/>
            <person name="Gautier V."/>
            <person name="Ament-Velasquez S.L."/>
            <person name="Kruys A."/>
            <person name="Hutchinson M.I."/>
            <person name="Powell A.J."/>
            <person name="Barry K."/>
            <person name="Miller A.N."/>
            <person name="Grigoriev I.V."/>
            <person name="Debuchy R."/>
            <person name="Gladieux P."/>
            <person name="Thoren M.H."/>
            <person name="Johannesson H."/>
        </authorList>
    </citation>
    <scope>NUCLEOTIDE SEQUENCE</scope>
    <source>
        <strain evidence="2">CBS 626.80</strain>
    </source>
</reference>
<organism evidence="2 3">
    <name type="scientific">Pseudoneurospora amorphoporcata</name>
    <dbReference type="NCBI Taxonomy" id="241081"/>
    <lineage>
        <taxon>Eukaryota</taxon>
        <taxon>Fungi</taxon>
        <taxon>Dikarya</taxon>
        <taxon>Ascomycota</taxon>
        <taxon>Pezizomycotina</taxon>
        <taxon>Sordariomycetes</taxon>
        <taxon>Sordariomycetidae</taxon>
        <taxon>Sordariales</taxon>
        <taxon>Sordariaceae</taxon>
        <taxon>Pseudoneurospora</taxon>
    </lineage>
</organism>
<comment type="caution">
    <text evidence="2">The sequence shown here is derived from an EMBL/GenBank/DDBJ whole genome shotgun (WGS) entry which is preliminary data.</text>
</comment>
<sequence length="119" mass="12559">MTAVLLNQTPFPSSSSTSTPPLSQSTTKPPTPVLKTTMPPPTMTLNPSYCHPAFFTSKLRRSPSFTLQPGPHSTSPHAVSPVVHGYMFQDAQRLQGPGSMDLGNLVIGSAKVAGGNSRL</sequence>
<evidence type="ECO:0000313" key="2">
    <source>
        <dbReference type="EMBL" id="KAK3950123.1"/>
    </source>
</evidence>
<feature type="compositionally biased region" description="Low complexity" evidence="1">
    <location>
        <begin position="9"/>
        <end position="45"/>
    </location>
</feature>
<keyword evidence="3" id="KW-1185">Reference proteome</keyword>
<dbReference type="EMBL" id="MU859189">
    <property type="protein sequence ID" value="KAK3950123.1"/>
    <property type="molecule type" value="Genomic_DNA"/>
</dbReference>
<feature type="region of interest" description="Disordered" evidence="1">
    <location>
        <begin position="1"/>
        <end position="45"/>
    </location>
</feature>
<dbReference type="AlphaFoldDB" id="A0AAN6NTX7"/>
<gene>
    <name evidence="2" type="ORF">QBC32DRAFT_347417</name>
</gene>
<evidence type="ECO:0000313" key="3">
    <source>
        <dbReference type="Proteomes" id="UP001303222"/>
    </source>
</evidence>